<accession>A0ACB9B065</accession>
<name>A0ACB9B065_ARCLA</name>
<reference evidence="2" key="1">
    <citation type="journal article" date="2022" name="Mol. Ecol. Resour.">
        <title>The genomes of chicory, endive, great burdock and yacon provide insights into Asteraceae palaeo-polyploidization history and plant inulin production.</title>
        <authorList>
            <person name="Fan W."/>
            <person name="Wang S."/>
            <person name="Wang H."/>
            <person name="Wang A."/>
            <person name="Jiang F."/>
            <person name="Liu H."/>
            <person name="Zhao H."/>
            <person name="Xu D."/>
            <person name="Zhang Y."/>
        </authorList>
    </citation>
    <scope>NUCLEOTIDE SEQUENCE [LARGE SCALE GENOMIC DNA]</scope>
    <source>
        <strain evidence="2">cv. Niubang</strain>
    </source>
</reference>
<evidence type="ECO:0000313" key="2">
    <source>
        <dbReference type="Proteomes" id="UP001055879"/>
    </source>
</evidence>
<proteinExistence type="predicted"/>
<evidence type="ECO:0000313" key="1">
    <source>
        <dbReference type="EMBL" id="KAI3715151.1"/>
    </source>
</evidence>
<gene>
    <name evidence="1" type="ORF">L6452_22121</name>
</gene>
<organism evidence="1 2">
    <name type="scientific">Arctium lappa</name>
    <name type="common">Greater burdock</name>
    <name type="synonym">Lappa major</name>
    <dbReference type="NCBI Taxonomy" id="4217"/>
    <lineage>
        <taxon>Eukaryota</taxon>
        <taxon>Viridiplantae</taxon>
        <taxon>Streptophyta</taxon>
        <taxon>Embryophyta</taxon>
        <taxon>Tracheophyta</taxon>
        <taxon>Spermatophyta</taxon>
        <taxon>Magnoliopsida</taxon>
        <taxon>eudicotyledons</taxon>
        <taxon>Gunneridae</taxon>
        <taxon>Pentapetalae</taxon>
        <taxon>asterids</taxon>
        <taxon>campanulids</taxon>
        <taxon>Asterales</taxon>
        <taxon>Asteraceae</taxon>
        <taxon>Carduoideae</taxon>
        <taxon>Cardueae</taxon>
        <taxon>Arctiinae</taxon>
        <taxon>Arctium</taxon>
    </lineage>
</organism>
<keyword evidence="2" id="KW-1185">Reference proteome</keyword>
<dbReference type="Proteomes" id="UP001055879">
    <property type="component" value="Linkage Group LG07"/>
</dbReference>
<sequence length="67" mass="7474">MMASMNLEEGCLHKKPKCGNISSESAPTHFSCFLGTCLLFFSLQDSLQQSISKPQLIFEAAYKLQML</sequence>
<reference evidence="1 2" key="2">
    <citation type="journal article" date="2022" name="Mol. Ecol. Resour.">
        <title>The genomes of chicory, endive, great burdock and yacon provide insights into Asteraceae paleo-polyploidization history and plant inulin production.</title>
        <authorList>
            <person name="Fan W."/>
            <person name="Wang S."/>
            <person name="Wang H."/>
            <person name="Wang A."/>
            <person name="Jiang F."/>
            <person name="Liu H."/>
            <person name="Zhao H."/>
            <person name="Xu D."/>
            <person name="Zhang Y."/>
        </authorList>
    </citation>
    <scope>NUCLEOTIDE SEQUENCE [LARGE SCALE GENOMIC DNA]</scope>
    <source>
        <strain evidence="2">cv. Niubang</strain>
    </source>
</reference>
<dbReference type="EMBL" id="CM042053">
    <property type="protein sequence ID" value="KAI3715151.1"/>
    <property type="molecule type" value="Genomic_DNA"/>
</dbReference>
<protein>
    <submittedName>
        <fullName evidence="1">Uncharacterized protein</fullName>
    </submittedName>
</protein>
<comment type="caution">
    <text evidence="1">The sequence shown here is derived from an EMBL/GenBank/DDBJ whole genome shotgun (WGS) entry which is preliminary data.</text>
</comment>